<dbReference type="PANTHER" id="PTHR23248">
    <property type="entry name" value="PHOSPHOLIPID SCRAMBLASE-RELATED"/>
    <property type="match status" value="1"/>
</dbReference>
<evidence type="ECO:0000256" key="2">
    <source>
        <dbReference type="SAM" id="MobiDB-lite"/>
    </source>
</evidence>
<feature type="region of interest" description="Disordered" evidence="2">
    <location>
        <begin position="396"/>
        <end position="419"/>
    </location>
</feature>
<dbReference type="AlphaFoldDB" id="A0A498MYC7"/>
<dbReference type="PANTHER" id="PTHR23248:SF57">
    <property type="entry name" value="PHOSPHOLIPID SCRAMBLASE"/>
    <property type="match status" value="1"/>
</dbReference>
<evidence type="ECO:0007829" key="5">
    <source>
        <dbReference type="PeptideAtlas" id="A0A498MYC7"/>
    </source>
</evidence>
<dbReference type="Pfam" id="PF03803">
    <property type="entry name" value="Scramblase"/>
    <property type="match status" value="2"/>
</dbReference>
<dbReference type="GO" id="GO:0017128">
    <property type="term" value="F:phospholipid scramblase activity"/>
    <property type="evidence" value="ECO:0007669"/>
    <property type="project" value="InterPro"/>
</dbReference>
<dbReference type="Proteomes" id="UP000290572">
    <property type="component" value="Unassembled WGS sequence"/>
</dbReference>
<dbReference type="EMBL" id="QBIY01012612">
    <property type="protein sequence ID" value="RXN21597.1"/>
    <property type="molecule type" value="Genomic_DNA"/>
</dbReference>
<comment type="caution">
    <text evidence="3">The sequence shown here is derived from an EMBL/GenBank/DDBJ whole genome shotgun (WGS) entry which is preliminary data.</text>
</comment>
<feature type="compositionally biased region" description="Polar residues" evidence="2">
    <location>
        <begin position="396"/>
        <end position="415"/>
    </location>
</feature>
<feature type="compositionally biased region" description="Pro residues" evidence="2">
    <location>
        <begin position="1"/>
        <end position="15"/>
    </location>
</feature>
<feature type="region of interest" description="Disordered" evidence="2">
    <location>
        <begin position="1"/>
        <end position="72"/>
    </location>
</feature>
<comment type="similarity">
    <text evidence="1">Belongs to the phospholipid scramblase family.</text>
</comment>
<evidence type="ECO:0000256" key="1">
    <source>
        <dbReference type="ARBA" id="ARBA00005350"/>
    </source>
</evidence>
<sequence length="585" mass="64566">MSGPGYPSPHHPMPQPGGHSMPPYPMGGYGEPGQAAPPAGFHVGYQPVPDQPVMYQPGPVSPASHQGQPYGAPVPAPTSVPAGVPPGLEYLTQIDQILIHQKVELLEAIIGFETNNQYEIKNSLGQKIYSAKEKNDCCTRNCCGALRSFDMKIKDNADREVMRLIRPFRCVSCWCPCCLQEMEVQAPPGTTVGYVKQDWHPFYPKFSIQGPNKETVMKLEGPCLACNCCGDVNFELKGKDGTGKPIGRISKQWSGLLKEVFTDTDNFGIQFPMDMDVKMKAVLMGTCFLILENQPPPVQPVMNPSPINAAPYLIQPYKGYPVQYVLPNSMPEQGQCISAYPMGGYGVPEQVPQPAELQLGNHPLPVQTVLTQSSPSTSAPHQVHAYAAVELQSENQPTPVQPVLNQSDPSDPASHQAQPYAAPAVPPLVLFNGVPPGLEYLTQVDQILIHQKTACIKILTRFETNNEYEIKNSTGQEIYHAKEESDCLVHNIFGPARAFKMHITNHMDQEIIQMHRPMRCFLSEVEVQAPPGVTIGYVKQEWSFSPKFSILGPNNEMLLRIQGPFLPFKCCDDIDFEIQYGVCKD</sequence>
<accession>A0A498MYC7</accession>
<dbReference type="InterPro" id="IPR005552">
    <property type="entry name" value="Scramblase"/>
</dbReference>
<reference evidence="3 4" key="1">
    <citation type="submission" date="2018-03" db="EMBL/GenBank/DDBJ databases">
        <title>Draft genome sequence of Rohu Carp (Labeo rohita).</title>
        <authorList>
            <person name="Das P."/>
            <person name="Kushwaha B."/>
            <person name="Joshi C.G."/>
            <person name="Kumar D."/>
            <person name="Nagpure N.S."/>
            <person name="Sahoo L."/>
            <person name="Das S.P."/>
            <person name="Bit A."/>
            <person name="Patnaik S."/>
            <person name="Meher P.K."/>
            <person name="Jayasankar P."/>
            <person name="Koringa P.G."/>
            <person name="Patel N.V."/>
            <person name="Hinsu A.T."/>
            <person name="Kumar R."/>
            <person name="Pandey M."/>
            <person name="Agarwal S."/>
            <person name="Srivastava S."/>
            <person name="Singh M."/>
            <person name="Iquebal M.A."/>
            <person name="Jaiswal S."/>
            <person name="Angadi U.B."/>
            <person name="Kumar N."/>
            <person name="Raza M."/>
            <person name="Shah T.M."/>
            <person name="Rai A."/>
            <person name="Jena J.K."/>
        </authorList>
    </citation>
    <scope>NUCLEOTIDE SEQUENCE [LARGE SCALE GENOMIC DNA]</scope>
    <source>
        <strain evidence="3">DASCIFA01</strain>
        <tissue evidence="3">Testis</tissue>
    </source>
</reference>
<organism evidence="3 4">
    <name type="scientific">Labeo rohita</name>
    <name type="common">Indian major carp</name>
    <name type="synonym">Cyprinus rohita</name>
    <dbReference type="NCBI Taxonomy" id="84645"/>
    <lineage>
        <taxon>Eukaryota</taxon>
        <taxon>Metazoa</taxon>
        <taxon>Chordata</taxon>
        <taxon>Craniata</taxon>
        <taxon>Vertebrata</taxon>
        <taxon>Euteleostomi</taxon>
        <taxon>Actinopterygii</taxon>
        <taxon>Neopterygii</taxon>
        <taxon>Teleostei</taxon>
        <taxon>Ostariophysi</taxon>
        <taxon>Cypriniformes</taxon>
        <taxon>Cyprinidae</taxon>
        <taxon>Labeoninae</taxon>
        <taxon>Labeonini</taxon>
        <taxon>Labeo</taxon>
    </lineage>
</organism>
<evidence type="ECO:0000313" key="3">
    <source>
        <dbReference type="EMBL" id="RXN21597.1"/>
    </source>
</evidence>
<keyword evidence="5" id="KW-1267">Proteomics identification</keyword>
<name>A0A498MYC7_LABRO</name>
<evidence type="ECO:0000313" key="4">
    <source>
        <dbReference type="Proteomes" id="UP000290572"/>
    </source>
</evidence>
<dbReference type="GO" id="GO:0005886">
    <property type="term" value="C:plasma membrane"/>
    <property type="evidence" value="ECO:0007669"/>
    <property type="project" value="TreeGrafter"/>
</dbReference>
<keyword evidence="4" id="KW-1185">Reference proteome</keyword>
<dbReference type="STRING" id="84645.A0A498MYC7"/>
<proteinExistence type="evidence at protein level"/>
<gene>
    <name evidence="3" type="ORF">ROHU_024176</name>
</gene>
<protein>
    <submittedName>
        <fullName evidence="3">Phospholipid scramblase 2-like protein</fullName>
    </submittedName>
</protein>